<gene>
    <name evidence="1" type="ORF">GGR38_004041</name>
</gene>
<evidence type="ECO:0000313" key="1">
    <source>
        <dbReference type="EMBL" id="MBB3957067.1"/>
    </source>
</evidence>
<organism evidence="1 2">
    <name type="scientific">Novosphingobium sediminicola</name>
    <dbReference type="NCBI Taxonomy" id="563162"/>
    <lineage>
        <taxon>Bacteria</taxon>
        <taxon>Pseudomonadati</taxon>
        <taxon>Pseudomonadota</taxon>
        <taxon>Alphaproteobacteria</taxon>
        <taxon>Sphingomonadales</taxon>
        <taxon>Sphingomonadaceae</taxon>
        <taxon>Novosphingobium</taxon>
    </lineage>
</organism>
<dbReference type="EMBL" id="JACIDX010000019">
    <property type="protein sequence ID" value="MBB3957067.1"/>
    <property type="molecule type" value="Genomic_DNA"/>
</dbReference>
<reference evidence="1 2" key="1">
    <citation type="submission" date="2020-08" db="EMBL/GenBank/DDBJ databases">
        <title>Genomic Encyclopedia of Type Strains, Phase IV (KMG-IV): sequencing the most valuable type-strain genomes for metagenomic binning, comparative biology and taxonomic classification.</title>
        <authorList>
            <person name="Goeker M."/>
        </authorList>
    </citation>
    <scope>NUCLEOTIDE SEQUENCE [LARGE SCALE GENOMIC DNA]</scope>
    <source>
        <strain evidence="1 2">DSM 27057</strain>
    </source>
</reference>
<dbReference type="Proteomes" id="UP000548867">
    <property type="component" value="Unassembled WGS sequence"/>
</dbReference>
<protein>
    <submittedName>
        <fullName evidence="1">Multidrug efflux pump subunit AcrA (Membrane-fusion protein)</fullName>
    </submittedName>
</protein>
<dbReference type="RefSeq" id="WP_183628057.1">
    <property type="nucleotide sequence ID" value="NZ_JACIDX010000019.1"/>
</dbReference>
<accession>A0A7W6CSM8</accession>
<evidence type="ECO:0000313" key="2">
    <source>
        <dbReference type="Proteomes" id="UP000548867"/>
    </source>
</evidence>
<comment type="caution">
    <text evidence="1">The sequence shown here is derived from an EMBL/GenBank/DDBJ whole genome shotgun (WGS) entry which is preliminary data.</text>
</comment>
<proteinExistence type="predicted"/>
<name>A0A7W6CSM8_9SPHN</name>
<sequence length="114" mass="12036">MRAQRQAIAQRVAKHLFAAEEAVDLAVARIAELNAALPLARLDASLAAAVGQDALIQSANALMLLTETRGRIVAAHASLKQAGDDIGLTELSYGDLIKPGRPLREADSRLRAAT</sequence>
<dbReference type="AlphaFoldDB" id="A0A7W6CSM8"/>
<keyword evidence="2" id="KW-1185">Reference proteome</keyword>